<feature type="region of interest" description="Disordered" evidence="1">
    <location>
        <begin position="1"/>
        <end position="46"/>
    </location>
</feature>
<evidence type="ECO:0000313" key="2">
    <source>
        <dbReference type="EMBL" id="GGE52227.1"/>
    </source>
</evidence>
<dbReference type="EMBL" id="BMFJ01000005">
    <property type="protein sequence ID" value="GGE52227.1"/>
    <property type="molecule type" value="Genomic_DNA"/>
</dbReference>
<feature type="compositionally biased region" description="Basic and acidic residues" evidence="1">
    <location>
        <begin position="1"/>
        <end position="32"/>
    </location>
</feature>
<gene>
    <name evidence="2" type="ORF">GCM10011360_43920</name>
</gene>
<dbReference type="Proteomes" id="UP000612855">
    <property type="component" value="Unassembled WGS sequence"/>
</dbReference>
<proteinExistence type="predicted"/>
<keyword evidence="3" id="KW-1185">Reference proteome</keyword>
<sequence>MVKTQDLTERDIDGCSDRKRRGNAIDRIRPDIRNGQQRRHDHNTGMSDADRVDIVKIERMPGNRVQERSLFGAATCSIPRWDCRSTCVERGQPANHRLMPPAIDGGYGILNAKRGLLGVRIAQPVRRGNEPRQTAGEIADHIVLHCTALHCTLPDKGRRNQLSAQHFRTYVLEQDFVL</sequence>
<comment type="caution">
    <text evidence="2">The sequence shown here is derived from an EMBL/GenBank/DDBJ whole genome shotgun (WGS) entry which is preliminary data.</text>
</comment>
<dbReference type="AlphaFoldDB" id="A0A917EJB2"/>
<evidence type="ECO:0000256" key="1">
    <source>
        <dbReference type="SAM" id="MobiDB-lite"/>
    </source>
</evidence>
<protein>
    <submittedName>
        <fullName evidence="2">Uncharacterized protein</fullName>
    </submittedName>
</protein>
<accession>A0A917EJB2</accession>
<organism evidence="2 3">
    <name type="scientific">Primorskyibacter flagellatus</name>
    <dbReference type="NCBI Taxonomy" id="1387277"/>
    <lineage>
        <taxon>Bacteria</taxon>
        <taxon>Pseudomonadati</taxon>
        <taxon>Pseudomonadota</taxon>
        <taxon>Alphaproteobacteria</taxon>
        <taxon>Rhodobacterales</taxon>
        <taxon>Roseobacteraceae</taxon>
        <taxon>Primorskyibacter</taxon>
    </lineage>
</organism>
<name>A0A917EJB2_9RHOB</name>
<evidence type="ECO:0000313" key="3">
    <source>
        <dbReference type="Proteomes" id="UP000612855"/>
    </source>
</evidence>
<reference evidence="3" key="1">
    <citation type="journal article" date="2019" name="Int. J. Syst. Evol. Microbiol.">
        <title>The Global Catalogue of Microorganisms (GCM) 10K type strain sequencing project: providing services to taxonomists for standard genome sequencing and annotation.</title>
        <authorList>
            <consortium name="The Broad Institute Genomics Platform"/>
            <consortium name="The Broad Institute Genome Sequencing Center for Infectious Disease"/>
            <person name="Wu L."/>
            <person name="Ma J."/>
        </authorList>
    </citation>
    <scope>NUCLEOTIDE SEQUENCE [LARGE SCALE GENOMIC DNA]</scope>
    <source>
        <strain evidence="3">CGMCC 1.12664</strain>
    </source>
</reference>